<dbReference type="SUPFAM" id="SSF57959">
    <property type="entry name" value="Leucine zipper domain"/>
    <property type="match status" value="1"/>
</dbReference>
<evidence type="ECO:0000313" key="3">
    <source>
        <dbReference type="Proteomes" id="UP000054144"/>
    </source>
</evidence>
<name>A0A0D7A248_9AGAR</name>
<dbReference type="EMBL" id="KN882092">
    <property type="protein sequence ID" value="KIY44444.1"/>
    <property type="molecule type" value="Genomic_DNA"/>
</dbReference>
<feature type="region of interest" description="Disordered" evidence="1">
    <location>
        <begin position="1"/>
        <end position="44"/>
    </location>
</feature>
<dbReference type="CDD" id="cd14686">
    <property type="entry name" value="bZIP"/>
    <property type="match status" value="1"/>
</dbReference>
<dbReference type="Proteomes" id="UP000054144">
    <property type="component" value="Unassembled WGS sequence"/>
</dbReference>
<keyword evidence="3" id="KW-1185">Reference proteome</keyword>
<feature type="region of interest" description="Disordered" evidence="1">
    <location>
        <begin position="233"/>
        <end position="295"/>
    </location>
</feature>
<accession>A0A0D7A248</accession>
<proteinExistence type="predicted"/>
<feature type="compositionally biased region" description="Polar residues" evidence="1">
    <location>
        <begin position="26"/>
        <end position="37"/>
    </location>
</feature>
<protein>
    <recommendedName>
        <fullName evidence="4">BZIP domain-containing protein</fullName>
    </recommendedName>
</protein>
<feature type="compositionally biased region" description="Basic residues" evidence="1">
    <location>
        <begin position="278"/>
        <end position="293"/>
    </location>
</feature>
<organism evidence="2 3">
    <name type="scientific">Fistulina hepatica ATCC 64428</name>
    <dbReference type="NCBI Taxonomy" id="1128425"/>
    <lineage>
        <taxon>Eukaryota</taxon>
        <taxon>Fungi</taxon>
        <taxon>Dikarya</taxon>
        <taxon>Basidiomycota</taxon>
        <taxon>Agaricomycotina</taxon>
        <taxon>Agaricomycetes</taxon>
        <taxon>Agaricomycetidae</taxon>
        <taxon>Agaricales</taxon>
        <taxon>Fistulinaceae</taxon>
        <taxon>Fistulina</taxon>
    </lineage>
</organism>
<dbReference type="GO" id="GO:0003700">
    <property type="term" value="F:DNA-binding transcription factor activity"/>
    <property type="evidence" value="ECO:0007669"/>
    <property type="project" value="InterPro"/>
</dbReference>
<dbReference type="InterPro" id="IPR046347">
    <property type="entry name" value="bZIP_sf"/>
</dbReference>
<evidence type="ECO:0000256" key="1">
    <source>
        <dbReference type="SAM" id="MobiDB-lite"/>
    </source>
</evidence>
<dbReference type="AlphaFoldDB" id="A0A0D7A248"/>
<evidence type="ECO:0000313" key="2">
    <source>
        <dbReference type="EMBL" id="KIY44444.1"/>
    </source>
</evidence>
<reference evidence="2 3" key="1">
    <citation type="journal article" date="2015" name="Fungal Genet. Biol.">
        <title>Evolution of novel wood decay mechanisms in Agaricales revealed by the genome sequences of Fistulina hepatica and Cylindrobasidium torrendii.</title>
        <authorList>
            <person name="Floudas D."/>
            <person name="Held B.W."/>
            <person name="Riley R."/>
            <person name="Nagy L.G."/>
            <person name="Koehler G."/>
            <person name="Ransdell A.S."/>
            <person name="Younus H."/>
            <person name="Chow J."/>
            <person name="Chiniquy J."/>
            <person name="Lipzen A."/>
            <person name="Tritt A."/>
            <person name="Sun H."/>
            <person name="Haridas S."/>
            <person name="LaButti K."/>
            <person name="Ohm R.A."/>
            <person name="Kues U."/>
            <person name="Blanchette R.A."/>
            <person name="Grigoriev I.V."/>
            <person name="Minto R.E."/>
            <person name="Hibbett D.S."/>
        </authorList>
    </citation>
    <scope>NUCLEOTIDE SEQUENCE [LARGE SCALE GENOMIC DNA]</scope>
    <source>
        <strain evidence="2 3">ATCC 64428</strain>
    </source>
</reference>
<evidence type="ECO:0008006" key="4">
    <source>
        <dbReference type="Google" id="ProtNLM"/>
    </source>
</evidence>
<feature type="region of interest" description="Disordered" evidence="1">
    <location>
        <begin position="146"/>
        <end position="169"/>
    </location>
</feature>
<gene>
    <name evidence="2" type="ORF">FISHEDRAFT_61969</name>
</gene>
<sequence length="343" mass="37137">MAEGSVPVISELTVASEQRNHRNIPRPSSSRSLTRQGSDALRQLAKAMNIPMDLPPAPKLKRHTLEMPENWNEPVEIPTRPSTPVNESYDRLHASPVVRHEARQDIPGKAAVPAPAEVPSVSEPSTFDDDFMRQFFNFEPCSNEVPAGPEVSGQTLLPGNPGLAPQAMGSAQLSLTRDQMVPALTNGTMGFPGLPLHIGATPWTVPSTAGLVTSPTTQDLALLVTAPPAPEALPSAPQWPATPGAEVGPSVSHVGRGRKRRYDDAFVADQDETPEEKRKRKGREAQRRFRGKNQARLQSLEAALAERDAEILQLRLQLYLAQEQICRAAQPAPAPSANDNVIS</sequence>